<dbReference type="SUPFAM" id="SSF48452">
    <property type="entry name" value="TPR-like"/>
    <property type="match status" value="1"/>
</dbReference>
<name>A0A9P8CED6_9HELO</name>
<dbReference type="Gene3D" id="3.40.50.300">
    <property type="entry name" value="P-loop containing nucleotide triphosphate hydrolases"/>
    <property type="match status" value="1"/>
</dbReference>
<dbReference type="EMBL" id="MU254100">
    <property type="protein sequence ID" value="KAG9242206.1"/>
    <property type="molecule type" value="Genomic_DNA"/>
</dbReference>
<dbReference type="Pfam" id="PF13424">
    <property type="entry name" value="TPR_12"/>
    <property type="match status" value="1"/>
</dbReference>
<reference evidence="2" key="1">
    <citation type="journal article" date="2021" name="IMA Fungus">
        <title>Genomic characterization of three marine fungi, including Emericellopsis atlantica sp. nov. with signatures of a generalist lifestyle and marine biomass degradation.</title>
        <authorList>
            <person name="Hagestad O.C."/>
            <person name="Hou L."/>
            <person name="Andersen J.H."/>
            <person name="Hansen E.H."/>
            <person name="Altermark B."/>
            <person name="Li C."/>
            <person name="Kuhnert E."/>
            <person name="Cox R.J."/>
            <person name="Crous P.W."/>
            <person name="Spatafora J.W."/>
            <person name="Lail K."/>
            <person name="Amirebrahimi M."/>
            <person name="Lipzen A."/>
            <person name="Pangilinan J."/>
            <person name="Andreopoulos W."/>
            <person name="Hayes R.D."/>
            <person name="Ng V."/>
            <person name="Grigoriev I.V."/>
            <person name="Jackson S.A."/>
            <person name="Sutton T.D.S."/>
            <person name="Dobson A.D.W."/>
            <person name="Rama T."/>
        </authorList>
    </citation>
    <scope>NUCLEOTIDE SEQUENCE</scope>
    <source>
        <strain evidence="2">TRa3180A</strain>
    </source>
</reference>
<protein>
    <submittedName>
        <fullName evidence="2">Kinesin light chain</fullName>
    </submittedName>
</protein>
<evidence type="ECO:0000259" key="1">
    <source>
        <dbReference type="Pfam" id="PF00931"/>
    </source>
</evidence>
<dbReference type="Gene3D" id="1.25.40.10">
    <property type="entry name" value="Tetratricopeptide repeat domain"/>
    <property type="match status" value="1"/>
</dbReference>
<dbReference type="AlphaFoldDB" id="A0A9P8CED6"/>
<accession>A0A9P8CED6</accession>
<dbReference type="Pfam" id="PF00931">
    <property type="entry name" value="NB-ARC"/>
    <property type="match status" value="1"/>
</dbReference>
<dbReference type="GO" id="GO:0043531">
    <property type="term" value="F:ADP binding"/>
    <property type="evidence" value="ECO:0007669"/>
    <property type="project" value="InterPro"/>
</dbReference>
<proteinExistence type="predicted"/>
<dbReference type="InterPro" id="IPR027417">
    <property type="entry name" value="P-loop_NTPase"/>
</dbReference>
<gene>
    <name evidence="2" type="ORF">BJ878DRAFT_516668</name>
</gene>
<keyword evidence="3" id="KW-1185">Reference proteome</keyword>
<dbReference type="InterPro" id="IPR002182">
    <property type="entry name" value="NB-ARC"/>
</dbReference>
<dbReference type="InterPro" id="IPR011990">
    <property type="entry name" value="TPR-like_helical_dom_sf"/>
</dbReference>
<dbReference type="OrthoDB" id="1658288at2759"/>
<feature type="domain" description="NB-ARC" evidence="1">
    <location>
        <begin position="13"/>
        <end position="190"/>
    </location>
</feature>
<dbReference type="InterPro" id="IPR053137">
    <property type="entry name" value="NLR-like"/>
</dbReference>
<comment type="caution">
    <text evidence="2">The sequence shown here is derived from an EMBL/GenBank/DDBJ whole genome shotgun (WGS) entry which is preliminary data.</text>
</comment>
<dbReference type="PANTHER" id="PTHR46082">
    <property type="entry name" value="ATP/GTP-BINDING PROTEIN-RELATED"/>
    <property type="match status" value="1"/>
</dbReference>
<organism evidence="2 3">
    <name type="scientific">Calycina marina</name>
    <dbReference type="NCBI Taxonomy" id="1763456"/>
    <lineage>
        <taxon>Eukaryota</taxon>
        <taxon>Fungi</taxon>
        <taxon>Dikarya</taxon>
        <taxon>Ascomycota</taxon>
        <taxon>Pezizomycotina</taxon>
        <taxon>Leotiomycetes</taxon>
        <taxon>Helotiales</taxon>
        <taxon>Pezizellaceae</taxon>
        <taxon>Calycina</taxon>
    </lineage>
</organism>
<sequence length="501" mass="57220">MPFERNPSFTGRESEVARIEDLLFTKDQKSKIAVSGLGGVGKTSLVIELVHRTREKHKDCSIFWIPATTMESVQQAYRDIAQQLRIPGWKEDNADIKGLVRDFLGSKDGGQWLLVYDNADDMDQWFHNSKDEHTTRCLVDYLPKSTQGAIVFTTRDRKIAVKLARQNVVDVPLMDESTARQLLRNCLVDQRLLEPLDKSTALLQQLTFLPLAIIQAAAYINANGIGTADYLSLLNDQEEEVIGLLSEDFEDDGRYRGIKNPVATTWLISFEQIRRRHPLAAEYLSFMACIESKDVPQSLLPPSLSRKKEVDAIGTLDAYSFIIRRPADVALDIHSLVHPAMRNWLREENLLTQWSEKCIVRLAEVFPSHDYQNRSIWKKYLTHAKYALDSDIIDKHGEYRIDLARKFGMCLYSDGRWNEAENLDMLVMETRKRVLGQEHPDTLTSMNNLAFTWKLLGRLEKSIKLLEECVMFCSQVLGADHPNTIASSTTLLEWQTESLTG</sequence>
<dbReference type="SUPFAM" id="SSF52540">
    <property type="entry name" value="P-loop containing nucleoside triphosphate hydrolases"/>
    <property type="match status" value="1"/>
</dbReference>
<dbReference type="PANTHER" id="PTHR46082:SF6">
    <property type="entry name" value="AAA+ ATPASE DOMAIN-CONTAINING PROTEIN-RELATED"/>
    <property type="match status" value="1"/>
</dbReference>
<evidence type="ECO:0000313" key="3">
    <source>
        <dbReference type="Proteomes" id="UP000887226"/>
    </source>
</evidence>
<dbReference type="Proteomes" id="UP000887226">
    <property type="component" value="Unassembled WGS sequence"/>
</dbReference>
<evidence type="ECO:0000313" key="2">
    <source>
        <dbReference type="EMBL" id="KAG9242206.1"/>
    </source>
</evidence>